<protein>
    <submittedName>
        <fullName evidence="3">Site-specific recombinase, phage integrase family</fullName>
    </submittedName>
</protein>
<dbReference type="EMBL" id="ADFP01000046">
    <property type="protein sequence ID" value="EFB91344.1"/>
    <property type="molecule type" value="Genomic_DNA"/>
</dbReference>
<evidence type="ECO:0000313" key="3">
    <source>
        <dbReference type="EMBL" id="EFB91344.1"/>
    </source>
</evidence>
<comment type="caution">
    <text evidence="3">The sequence shown here is derived from an EMBL/GenBank/DDBJ whole genome shotgun (WGS) entry which is preliminary data.</text>
</comment>
<sequence>MKRTDPLRTEQEVNRFLRYMSEWNSVYYVACCIGINWGLRASDIVSLNVGDVVAGDGSRIQIVERVQIRERKTGKTRDIPVTDKMKEILRVHVRALKKRDDYSPATPLILSRKRDRKGNCRALSRERISRVISEAARKIGIARKTRCIAAHSLRKTYAYQAWRNGIRVDVLQKEFGHDSVETTHRYACIPHEQLDLIFRRVDFGNKRAVAEMAKARKKCVDSHIL</sequence>
<dbReference type="PANTHER" id="PTHR30349:SF82">
    <property type="entry name" value="INTEGRASE_RECOMBINASE YOEC-RELATED"/>
    <property type="match status" value="1"/>
</dbReference>
<dbReference type="PROSITE" id="PS51898">
    <property type="entry name" value="TYR_RECOMBINASE"/>
    <property type="match status" value="1"/>
</dbReference>
<dbReference type="RefSeq" id="WP_009164242.1">
    <property type="nucleotide sequence ID" value="NZ_ADFP01000046.1"/>
</dbReference>
<feature type="domain" description="Tyr recombinase" evidence="2">
    <location>
        <begin position="2"/>
        <end position="199"/>
    </location>
</feature>
<organism evidence="3 4">
    <name type="scientific">Pyramidobacter piscolens W5455</name>
    <dbReference type="NCBI Taxonomy" id="352165"/>
    <lineage>
        <taxon>Bacteria</taxon>
        <taxon>Thermotogati</taxon>
        <taxon>Synergistota</taxon>
        <taxon>Synergistia</taxon>
        <taxon>Synergistales</taxon>
        <taxon>Dethiosulfovibrionaceae</taxon>
        <taxon>Pyramidobacter</taxon>
    </lineage>
</organism>
<dbReference type="InterPro" id="IPR002104">
    <property type="entry name" value="Integrase_catalytic"/>
</dbReference>
<proteinExistence type="predicted"/>
<dbReference type="InterPro" id="IPR050090">
    <property type="entry name" value="Tyrosine_recombinase_XerCD"/>
</dbReference>
<dbReference type="InterPro" id="IPR013762">
    <property type="entry name" value="Integrase-like_cat_sf"/>
</dbReference>
<dbReference type="Pfam" id="PF00589">
    <property type="entry name" value="Phage_integrase"/>
    <property type="match status" value="1"/>
</dbReference>
<evidence type="ECO:0000256" key="1">
    <source>
        <dbReference type="ARBA" id="ARBA00023172"/>
    </source>
</evidence>
<reference evidence="3 4" key="1">
    <citation type="submission" date="2009-12" db="EMBL/GenBank/DDBJ databases">
        <authorList>
            <person name="Shrivastava S."/>
            <person name="Madupu R."/>
            <person name="Durkin A.S."/>
            <person name="Torralba M."/>
            <person name="Methe B."/>
            <person name="Sutton G.G."/>
            <person name="Strausberg R.L."/>
            <person name="Nelson K.E."/>
        </authorList>
    </citation>
    <scope>NUCLEOTIDE SEQUENCE [LARGE SCALE GENOMIC DNA]</scope>
    <source>
        <strain evidence="3 4">W5455</strain>
    </source>
</reference>
<dbReference type="InterPro" id="IPR011010">
    <property type="entry name" value="DNA_brk_join_enz"/>
</dbReference>
<name>A0ABM9ZWS3_9BACT</name>
<gene>
    <name evidence="3" type="ORF">HMPREF7215_2780</name>
</gene>
<evidence type="ECO:0000259" key="2">
    <source>
        <dbReference type="PROSITE" id="PS51898"/>
    </source>
</evidence>
<dbReference type="PANTHER" id="PTHR30349">
    <property type="entry name" value="PHAGE INTEGRASE-RELATED"/>
    <property type="match status" value="1"/>
</dbReference>
<dbReference type="Proteomes" id="UP000006462">
    <property type="component" value="Unassembled WGS sequence"/>
</dbReference>
<keyword evidence="4" id="KW-1185">Reference proteome</keyword>
<evidence type="ECO:0000313" key="4">
    <source>
        <dbReference type="Proteomes" id="UP000006462"/>
    </source>
</evidence>
<accession>A0ABM9ZWS3</accession>
<dbReference type="Gene3D" id="1.10.443.10">
    <property type="entry name" value="Intergrase catalytic core"/>
    <property type="match status" value="1"/>
</dbReference>
<dbReference type="SUPFAM" id="SSF56349">
    <property type="entry name" value="DNA breaking-rejoining enzymes"/>
    <property type="match status" value="1"/>
</dbReference>
<keyword evidence="1" id="KW-0233">DNA recombination</keyword>